<feature type="region of interest" description="Disordered" evidence="1">
    <location>
        <begin position="64"/>
        <end position="140"/>
    </location>
</feature>
<name>A0A645ICQ4_9ZZZZ</name>
<evidence type="ECO:0000313" key="2">
    <source>
        <dbReference type="EMBL" id="MPN45213.1"/>
    </source>
</evidence>
<feature type="compositionally biased region" description="Basic residues" evidence="1">
    <location>
        <begin position="1"/>
        <end position="16"/>
    </location>
</feature>
<proteinExistence type="predicted"/>
<sequence>MRVKKRNQIKHHRQQRRLPNLGEGGLVRVGPKAGNAAGLLAGPRFQVRHQIGRREIQRGGAKRVAPGLFPLGNAPLAKEKPHAGGECIQRSRAPLRKPEYRRAVKQRRHSGEGEQQLSRKKLMGHPGNPADEHAPAQNAQ</sequence>
<comment type="caution">
    <text evidence="2">The sequence shown here is derived from an EMBL/GenBank/DDBJ whole genome shotgun (WGS) entry which is preliminary data.</text>
</comment>
<evidence type="ECO:0000256" key="1">
    <source>
        <dbReference type="SAM" id="MobiDB-lite"/>
    </source>
</evidence>
<dbReference type="AlphaFoldDB" id="A0A645ICQ4"/>
<accession>A0A645ICQ4</accession>
<reference evidence="2" key="1">
    <citation type="submission" date="2019-08" db="EMBL/GenBank/DDBJ databases">
        <authorList>
            <person name="Kucharzyk K."/>
            <person name="Murdoch R.W."/>
            <person name="Higgins S."/>
            <person name="Loffler F."/>
        </authorList>
    </citation>
    <scope>NUCLEOTIDE SEQUENCE</scope>
</reference>
<gene>
    <name evidence="2" type="ORF">SDC9_192780</name>
</gene>
<dbReference type="EMBL" id="VSSQ01104934">
    <property type="protein sequence ID" value="MPN45213.1"/>
    <property type="molecule type" value="Genomic_DNA"/>
</dbReference>
<organism evidence="2">
    <name type="scientific">bioreactor metagenome</name>
    <dbReference type="NCBI Taxonomy" id="1076179"/>
    <lineage>
        <taxon>unclassified sequences</taxon>
        <taxon>metagenomes</taxon>
        <taxon>ecological metagenomes</taxon>
    </lineage>
</organism>
<protein>
    <submittedName>
        <fullName evidence="2">Uncharacterized protein</fullName>
    </submittedName>
</protein>
<feature type="region of interest" description="Disordered" evidence="1">
    <location>
        <begin position="1"/>
        <end position="25"/>
    </location>
</feature>